<dbReference type="VEuPathDB" id="FungiDB:SPSK_01541"/>
<feature type="compositionally biased region" description="Polar residues" evidence="1">
    <location>
        <begin position="493"/>
        <end position="503"/>
    </location>
</feature>
<gene>
    <name evidence="2" type="ORF">SPSK_01541</name>
</gene>
<evidence type="ECO:0000256" key="1">
    <source>
        <dbReference type="SAM" id="MobiDB-lite"/>
    </source>
</evidence>
<dbReference type="Gene3D" id="3.40.395.10">
    <property type="entry name" value="Adenoviral Proteinase, Chain A"/>
    <property type="match status" value="1"/>
</dbReference>
<dbReference type="Proteomes" id="UP000033710">
    <property type="component" value="Unassembled WGS sequence"/>
</dbReference>
<feature type="compositionally biased region" description="Basic and acidic residues" evidence="1">
    <location>
        <begin position="613"/>
        <end position="626"/>
    </location>
</feature>
<protein>
    <submittedName>
        <fullName evidence="2">Uncharacterized protein</fullName>
    </submittedName>
</protein>
<dbReference type="SUPFAM" id="SSF54001">
    <property type="entry name" value="Cysteine proteinases"/>
    <property type="match status" value="1"/>
</dbReference>
<comment type="caution">
    <text evidence="2">The sequence shown here is derived from an EMBL/GenBank/DDBJ whole genome shotgun (WGS) entry which is preliminary data.</text>
</comment>
<sequence>MMTRSKIVRRNETTLKKYDLRLDKELGCLFCASCTHLTYPIGPSSKAYCQHRLDWHEEAIPAADCQPIQSSLCNFGLRNLKKLPRAPDGSSPVKGLPIFQAFKCVECEFATLQADKAHAHHHTTGLKFWQSYIQPKSDFQRHSWTVSVHASPQLDSNTTAETRCLQSEEDLGENTRLEPATYTTTGDGSFGFALDCLVETEGSKSQLINCLPRVMKGGLNEFDVVHTIRKLIDEKGQDGSIHLLAPWDYRTLHQAGSQIVSTAVQFDCHDHVICPIVKGERWFVLVVCTRIGHTLCLDTSHQMQYEPAFFLANYFKTCFACAVDNFVCPKTTPMAANACDSGVLVLGLVKKFIDDPKAAAQAVLRDDAKFEWNAKPVHIRRALVYRLAPAFYDAYDAIEDIKNVSWLINQLGKECKLAESIVALSQHYQELAHHMASLAGSLLVMRDDYSAEYDGLEQLLSIDSLPIGLVHPKTPQALELQSLLEASRVSGDGTCTTTKSQQPPRDAVGNRGLSHNQGPSLSHQHSVSNMPLVSSAMDTVLDKKPCPQTKQTVPKKRSAESSQKSYQKRKRQRRDNSKMEAVPARVAAQPHAAQINPRTLIAPASVKTQKGRKPPEGKEKTRKGDITRPGPVESDTRKGKKKV</sequence>
<evidence type="ECO:0000313" key="2">
    <source>
        <dbReference type="EMBL" id="KJR87430.1"/>
    </source>
</evidence>
<feature type="region of interest" description="Disordered" evidence="1">
    <location>
        <begin position="544"/>
        <end position="643"/>
    </location>
</feature>
<feature type="compositionally biased region" description="Polar residues" evidence="1">
    <location>
        <begin position="513"/>
        <end position="526"/>
    </location>
</feature>
<dbReference type="InterPro" id="IPR038765">
    <property type="entry name" value="Papain-like_cys_pep_sf"/>
</dbReference>
<feature type="region of interest" description="Disordered" evidence="1">
    <location>
        <begin position="490"/>
        <end position="526"/>
    </location>
</feature>
<dbReference type="GeneID" id="27663727"/>
<reference evidence="2 3" key="1">
    <citation type="journal article" date="2014" name="BMC Genomics">
        <title>Comparative genomics of the major fungal agents of human and animal Sporotrichosis: Sporothrix schenckii and Sporothrix brasiliensis.</title>
        <authorList>
            <person name="Teixeira M.M."/>
            <person name="de Almeida L.G."/>
            <person name="Kubitschek-Barreira P."/>
            <person name="Alves F.L."/>
            <person name="Kioshima E.S."/>
            <person name="Abadio A.K."/>
            <person name="Fernandes L."/>
            <person name="Derengowski L.S."/>
            <person name="Ferreira K.S."/>
            <person name="Souza R.C."/>
            <person name="Ruiz J.C."/>
            <person name="de Andrade N.C."/>
            <person name="Paes H.C."/>
            <person name="Nicola A.M."/>
            <person name="Albuquerque P."/>
            <person name="Gerber A.L."/>
            <person name="Martins V.P."/>
            <person name="Peconick L.D."/>
            <person name="Neto A.V."/>
            <person name="Chaucanez C.B."/>
            <person name="Silva P.A."/>
            <person name="Cunha O.L."/>
            <person name="de Oliveira F.F."/>
            <person name="dos Santos T.C."/>
            <person name="Barros A.L."/>
            <person name="Soares M.A."/>
            <person name="de Oliveira L.M."/>
            <person name="Marini M.M."/>
            <person name="Villalobos-Duno H."/>
            <person name="Cunha M.M."/>
            <person name="de Hoog S."/>
            <person name="da Silveira J.F."/>
            <person name="Henrissat B."/>
            <person name="Nino-Vega G.A."/>
            <person name="Cisalpino P.S."/>
            <person name="Mora-Montes H.M."/>
            <person name="Almeida S.R."/>
            <person name="Stajich J.E."/>
            <person name="Lopes-Bezerra L.M."/>
            <person name="Vasconcelos A.T."/>
            <person name="Felipe M.S."/>
        </authorList>
    </citation>
    <scope>NUCLEOTIDE SEQUENCE [LARGE SCALE GENOMIC DNA]</scope>
    <source>
        <strain evidence="2 3">1099-18</strain>
    </source>
</reference>
<dbReference type="AlphaFoldDB" id="A0A0F2MF27"/>
<dbReference type="RefSeq" id="XP_016590106.1">
    <property type="nucleotide sequence ID" value="XM_016728450.1"/>
</dbReference>
<organism evidence="2 3">
    <name type="scientific">Sporothrix schenckii 1099-18</name>
    <dbReference type="NCBI Taxonomy" id="1397361"/>
    <lineage>
        <taxon>Eukaryota</taxon>
        <taxon>Fungi</taxon>
        <taxon>Dikarya</taxon>
        <taxon>Ascomycota</taxon>
        <taxon>Pezizomycotina</taxon>
        <taxon>Sordariomycetes</taxon>
        <taxon>Sordariomycetidae</taxon>
        <taxon>Ophiostomatales</taxon>
        <taxon>Ophiostomataceae</taxon>
        <taxon>Sporothrix</taxon>
    </lineage>
</organism>
<proteinExistence type="predicted"/>
<accession>A0A0F2MF27</accession>
<evidence type="ECO:0000313" key="3">
    <source>
        <dbReference type="Proteomes" id="UP000033710"/>
    </source>
</evidence>
<name>A0A0F2MF27_SPOSC</name>
<dbReference type="KEGG" id="ssck:SPSK_01541"/>
<dbReference type="EMBL" id="AXCR01000005">
    <property type="protein sequence ID" value="KJR87430.1"/>
    <property type="molecule type" value="Genomic_DNA"/>
</dbReference>
<reference evidence="2 3" key="2">
    <citation type="journal article" date="2015" name="Eukaryot. Cell">
        <title>Asexual propagation of a virulent clone complex in a human and feline outbreak of sporotrichosis.</title>
        <authorList>
            <person name="Teixeira Mde M."/>
            <person name="Rodrigues A.M."/>
            <person name="Tsui C.K."/>
            <person name="de Almeida L.G."/>
            <person name="Van Diepeningen A.D."/>
            <person name="van den Ende B.G."/>
            <person name="Fernandes G.F."/>
            <person name="Kano R."/>
            <person name="Hamelin R.C."/>
            <person name="Lopes-Bezerra L.M."/>
            <person name="Vasconcelos A.T."/>
            <person name="de Hoog S."/>
            <person name="de Camargo Z.P."/>
            <person name="Felipe M.S."/>
        </authorList>
    </citation>
    <scope>NUCLEOTIDE SEQUENCE [LARGE SCALE GENOMIC DNA]</scope>
    <source>
        <strain evidence="2 3">1099-18</strain>
    </source>
</reference>